<evidence type="ECO:0000313" key="3">
    <source>
        <dbReference type="Proteomes" id="UP000176998"/>
    </source>
</evidence>
<dbReference type="RefSeq" id="XP_022481680.1">
    <property type="nucleotide sequence ID" value="XM_022611675.1"/>
</dbReference>
<reference evidence="2 3" key="1">
    <citation type="submission" date="2016-09" db="EMBL/GenBank/DDBJ databases">
        <authorList>
            <person name="Capua I."/>
            <person name="De Benedictis P."/>
            <person name="Joannis T."/>
            <person name="Lombin L.H."/>
            <person name="Cattoli G."/>
        </authorList>
    </citation>
    <scope>NUCLEOTIDE SEQUENCE [LARGE SCALE GENOMIC DNA]</scope>
    <source>
        <strain evidence="2 3">IMI 309357</strain>
    </source>
</reference>
<dbReference type="GeneID" id="34553185"/>
<protein>
    <recommendedName>
        <fullName evidence="1">DUF7025 domain-containing protein</fullName>
    </recommendedName>
</protein>
<gene>
    <name evidence="2" type="ORF">CORC01_00017</name>
</gene>
<dbReference type="InterPro" id="IPR054289">
    <property type="entry name" value="DUF7025"/>
</dbReference>
<dbReference type="Pfam" id="PF22942">
    <property type="entry name" value="DUF7025"/>
    <property type="match status" value="1"/>
</dbReference>
<dbReference type="EMBL" id="MJBS01000001">
    <property type="protein sequence ID" value="OHF04546.1"/>
    <property type="molecule type" value="Genomic_DNA"/>
</dbReference>
<comment type="caution">
    <text evidence="2">The sequence shown here is derived from an EMBL/GenBank/DDBJ whole genome shotgun (WGS) entry which is preliminary data.</text>
</comment>
<dbReference type="PANTHER" id="PTHR46411:SF2">
    <property type="entry name" value="AAA+ ATPASE DOMAIN-CONTAINING PROTEIN"/>
    <property type="match status" value="1"/>
</dbReference>
<dbReference type="AlphaFoldDB" id="A0A1G4BT96"/>
<dbReference type="OrthoDB" id="10042665at2759"/>
<dbReference type="Proteomes" id="UP000176998">
    <property type="component" value="Unassembled WGS sequence"/>
</dbReference>
<keyword evidence="3" id="KW-1185">Reference proteome</keyword>
<sequence>MSSSFDQTALAHLIALRMKVASGALKTVVFEELFYLFSPSDLILSASISEKQLSQVCSVSGGRMRLVMKTAQHHYMPHPSKKKEDNANAGFGTWTALSIHVKYFTGEKPITHLDAYPVRFHHNSAKICQSDRRFGLEAFYLWISVDGIEEIDETEQARQIGWNDLVTPEEYRRLLVSLVDNHTSGVKQNKRQKVDPKSNLRVQIDLVRGKGRALIILLDGPPDLSKTSTAETITL</sequence>
<name>A0A1G4BT96_9PEZI</name>
<feature type="domain" description="DUF7025" evidence="1">
    <location>
        <begin position="26"/>
        <end position="122"/>
    </location>
</feature>
<proteinExistence type="predicted"/>
<accession>A0A1G4BT96</accession>
<dbReference type="STRING" id="1209926.A0A1G4BT96"/>
<dbReference type="PANTHER" id="PTHR46411">
    <property type="entry name" value="FAMILY ATPASE, PUTATIVE-RELATED"/>
    <property type="match status" value="1"/>
</dbReference>
<organism evidence="2 3">
    <name type="scientific">Colletotrichum orchidophilum</name>
    <dbReference type="NCBI Taxonomy" id="1209926"/>
    <lineage>
        <taxon>Eukaryota</taxon>
        <taxon>Fungi</taxon>
        <taxon>Dikarya</taxon>
        <taxon>Ascomycota</taxon>
        <taxon>Pezizomycotina</taxon>
        <taxon>Sordariomycetes</taxon>
        <taxon>Hypocreomycetidae</taxon>
        <taxon>Glomerellales</taxon>
        <taxon>Glomerellaceae</taxon>
        <taxon>Colletotrichum</taxon>
    </lineage>
</organism>
<evidence type="ECO:0000313" key="2">
    <source>
        <dbReference type="EMBL" id="OHF04546.1"/>
    </source>
</evidence>
<evidence type="ECO:0000259" key="1">
    <source>
        <dbReference type="Pfam" id="PF22942"/>
    </source>
</evidence>